<feature type="domain" description="N-acetyltransferase" evidence="1">
    <location>
        <begin position="149"/>
        <end position="291"/>
    </location>
</feature>
<dbReference type="InterPro" id="IPR016181">
    <property type="entry name" value="Acyl_CoA_acyltransferase"/>
</dbReference>
<comment type="caution">
    <text evidence="2">The sequence shown here is derived from an EMBL/GenBank/DDBJ whole genome shotgun (WGS) entry which is preliminary data.</text>
</comment>
<dbReference type="Pfam" id="PF13312">
    <property type="entry name" value="DUF4081"/>
    <property type="match status" value="1"/>
</dbReference>
<dbReference type="EMBL" id="BAAATR010000046">
    <property type="protein sequence ID" value="GAA2273086.1"/>
    <property type="molecule type" value="Genomic_DNA"/>
</dbReference>
<dbReference type="InterPro" id="IPR016794">
    <property type="entry name" value="UCP21603_acetyltransf"/>
</dbReference>
<dbReference type="Proteomes" id="UP001500305">
    <property type="component" value="Unassembled WGS sequence"/>
</dbReference>
<evidence type="ECO:0000313" key="3">
    <source>
        <dbReference type="Proteomes" id="UP001500305"/>
    </source>
</evidence>
<gene>
    <name evidence="2" type="ORF">GCM10010430_68810</name>
</gene>
<accession>A0ABP5RS79</accession>
<proteinExistence type="predicted"/>
<organism evidence="2 3">
    <name type="scientific">Kitasatospora cystarginea</name>
    <dbReference type="NCBI Taxonomy" id="58350"/>
    <lineage>
        <taxon>Bacteria</taxon>
        <taxon>Bacillati</taxon>
        <taxon>Actinomycetota</taxon>
        <taxon>Actinomycetes</taxon>
        <taxon>Kitasatosporales</taxon>
        <taxon>Streptomycetaceae</taxon>
        <taxon>Kitasatospora</taxon>
    </lineage>
</organism>
<dbReference type="InterPro" id="IPR000182">
    <property type="entry name" value="GNAT_dom"/>
</dbReference>
<sequence>MLPGPFQVARALAATRILDTADLDAALEILHRDPVANAFVATRVEAVGLDPWRLGGEMWGWYDQDGQLESLCYAGANLVLVNAGPEAVRAFAERARRQGRRCSSIVGPAEPTAALWALLERSWGTPREVRAHQPLLSTTEPATEVAPDPLVRRVRKNEIETLMPACVAMFTEEVGISPLAGDGGLLYQARVAELVAGGRSFARFSEDGEVVFKAEIGAVTAGACQIQGVWVAPEHRGRRLSETGMAAVLDFALREVAPVVSLYVNDFNVRARAAYHRVGFREVGAFMSVLF</sequence>
<dbReference type="PROSITE" id="PS51186">
    <property type="entry name" value="GNAT"/>
    <property type="match status" value="1"/>
</dbReference>
<reference evidence="3" key="1">
    <citation type="journal article" date="2019" name="Int. J. Syst. Evol. Microbiol.">
        <title>The Global Catalogue of Microorganisms (GCM) 10K type strain sequencing project: providing services to taxonomists for standard genome sequencing and annotation.</title>
        <authorList>
            <consortium name="The Broad Institute Genomics Platform"/>
            <consortium name="The Broad Institute Genome Sequencing Center for Infectious Disease"/>
            <person name="Wu L."/>
            <person name="Ma J."/>
        </authorList>
    </citation>
    <scope>NUCLEOTIDE SEQUENCE [LARGE SCALE GENOMIC DNA]</scope>
    <source>
        <strain evidence="3">JCM 7356</strain>
    </source>
</reference>
<dbReference type="InterPro" id="IPR025289">
    <property type="entry name" value="DUF4081"/>
</dbReference>
<dbReference type="PIRSF" id="PIRSF021603">
    <property type="entry name" value="UCP21603_acetyltransf"/>
    <property type="match status" value="1"/>
</dbReference>
<dbReference type="RefSeq" id="WP_344640509.1">
    <property type="nucleotide sequence ID" value="NZ_BAAATR010000046.1"/>
</dbReference>
<dbReference type="Pfam" id="PF00583">
    <property type="entry name" value="Acetyltransf_1"/>
    <property type="match status" value="1"/>
</dbReference>
<keyword evidence="3" id="KW-1185">Reference proteome</keyword>
<dbReference type="SUPFAM" id="SSF55729">
    <property type="entry name" value="Acyl-CoA N-acyltransferases (Nat)"/>
    <property type="match status" value="1"/>
</dbReference>
<protein>
    <submittedName>
        <fullName evidence="2">GNAT family N-acetyltransferase</fullName>
    </submittedName>
</protein>
<evidence type="ECO:0000313" key="2">
    <source>
        <dbReference type="EMBL" id="GAA2273086.1"/>
    </source>
</evidence>
<evidence type="ECO:0000259" key="1">
    <source>
        <dbReference type="PROSITE" id="PS51186"/>
    </source>
</evidence>
<dbReference type="Gene3D" id="3.40.630.30">
    <property type="match status" value="1"/>
</dbReference>
<name>A0ABP5RS79_9ACTN</name>